<dbReference type="InterPro" id="IPR000160">
    <property type="entry name" value="GGDEF_dom"/>
</dbReference>
<dbReference type="AlphaFoldDB" id="A0A061AA89"/>
<dbReference type="PATRIC" id="fig|35623.3.peg.231"/>
<dbReference type="CDD" id="cd01949">
    <property type="entry name" value="GGDEF"/>
    <property type="match status" value="1"/>
</dbReference>
<dbReference type="GO" id="GO:0005886">
    <property type="term" value="C:plasma membrane"/>
    <property type="evidence" value="ECO:0007669"/>
    <property type="project" value="TreeGrafter"/>
</dbReference>
<name>A0A061AA89_9MOLU</name>
<dbReference type="OrthoDB" id="9804955at2"/>
<feature type="transmembrane region" description="Helical" evidence="1">
    <location>
        <begin position="7"/>
        <end position="23"/>
    </location>
</feature>
<evidence type="ECO:0000313" key="4">
    <source>
        <dbReference type="Proteomes" id="UP000032434"/>
    </source>
</evidence>
<dbReference type="HOGENOM" id="CLU_034082_0_0_14"/>
<dbReference type="KEGG" id="aoc:Aocu_02310"/>
<feature type="transmembrane region" description="Helical" evidence="1">
    <location>
        <begin position="222"/>
        <end position="240"/>
    </location>
</feature>
<feature type="transmembrane region" description="Helical" evidence="1">
    <location>
        <begin position="344"/>
        <end position="364"/>
    </location>
</feature>
<feature type="domain" description="GGDEF" evidence="2">
    <location>
        <begin position="413"/>
        <end position="539"/>
    </location>
</feature>
<dbReference type="SMART" id="SM00267">
    <property type="entry name" value="GGDEF"/>
    <property type="match status" value="1"/>
</dbReference>
<evidence type="ECO:0000259" key="2">
    <source>
        <dbReference type="PROSITE" id="PS50887"/>
    </source>
</evidence>
<dbReference type="RefSeq" id="WP_045748870.1">
    <property type="nucleotide sequence ID" value="NZ_UFRU01000001.1"/>
</dbReference>
<dbReference type="InterPro" id="IPR043128">
    <property type="entry name" value="Rev_trsase/Diguanyl_cyclase"/>
</dbReference>
<dbReference type="NCBIfam" id="TIGR00254">
    <property type="entry name" value="GGDEF"/>
    <property type="match status" value="1"/>
</dbReference>
<feature type="transmembrane region" description="Helical" evidence="1">
    <location>
        <begin position="193"/>
        <end position="210"/>
    </location>
</feature>
<dbReference type="EMBL" id="LK028559">
    <property type="protein sequence ID" value="CDR30304.1"/>
    <property type="molecule type" value="Genomic_DNA"/>
</dbReference>
<dbReference type="Proteomes" id="UP000032434">
    <property type="component" value="Chromosome 1"/>
</dbReference>
<dbReference type="STRING" id="35623.Aocu_02310"/>
<feature type="transmembrane region" description="Helical" evidence="1">
    <location>
        <begin position="260"/>
        <end position="279"/>
    </location>
</feature>
<dbReference type="GO" id="GO:0043709">
    <property type="term" value="P:cell adhesion involved in single-species biofilm formation"/>
    <property type="evidence" value="ECO:0007669"/>
    <property type="project" value="TreeGrafter"/>
</dbReference>
<dbReference type="GO" id="GO:0052621">
    <property type="term" value="F:diguanylate cyclase activity"/>
    <property type="evidence" value="ECO:0007669"/>
    <property type="project" value="TreeGrafter"/>
</dbReference>
<evidence type="ECO:0000313" key="3">
    <source>
        <dbReference type="EMBL" id="CDR30304.1"/>
    </source>
</evidence>
<dbReference type="GO" id="GO:1902201">
    <property type="term" value="P:negative regulation of bacterial-type flagellum-dependent cell motility"/>
    <property type="evidence" value="ECO:0007669"/>
    <property type="project" value="TreeGrafter"/>
</dbReference>
<protein>
    <submittedName>
        <fullName evidence="3">Diguanylate cyclase</fullName>
    </submittedName>
</protein>
<keyword evidence="1" id="KW-1133">Transmembrane helix</keyword>
<sequence length="539" mass="62894">MRPIKPYFLLMTVLIVVLCLFFIERDKHLLTPTSPTYLETGWFHEGNSISLPTKVAANSNETFTINYEMDERFHDQQTLLIRTSLQDIRVFVDDELIYERNFGSEPLDPYASLWHMVDVHNLSEGSILSIEYMSPYQDMAGQLNPIMIGQRDSLYVYLFTTYGFRFFVALLVLITGFFVVLMNTFLAKNKDKGFVYTGIFSVLLSLWMIAESRLLQFFTGSQILLGSLAYIMIPLLPLPLIRYLREDLLTKFKTTLKIMYYAYFSIFISIILLNIFGIYDFFETVAFTQISVLIGMFVGVGLVFFEIKQFNNKRASNFVKVLLLVVFFALIEMISFVNNDFRNTSSYISIGVGILLIVFMSYYIKYILTKIKSAYKEEFYKKLAFMDHITQGYNRLAYERDIEEIFKSVDKKKNLRLVVFDLDELKHINDNFGHNKGDEALQKAFDIMTEVFGDQGTCYRIGGDEFACLCLNNDEAIYQIKKQLIQERIKEEQQNLPYHFGFSIGSSVVHDLSISDDRLMEIADNEMYEHKKKFKMIYR</sequence>
<proteinExistence type="predicted"/>
<dbReference type="PROSITE" id="PS50887">
    <property type="entry name" value="GGDEF"/>
    <property type="match status" value="1"/>
</dbReference>
<evidence type="ECO:0000256" key="1">
    <source>
        <dbReference type="SAM" id="Phobius"/>
    </source>
</evidence>
<feature type="transmembrane region" description="Helical" evidence="1">
    <location>
        <begin position="317"/>
        <end position="338"/>
    </location>
</feature>
<organism evidence="3 4">
    <name type="scientific">Acholeplasma oculi</name>
    <dbReference type="NCBI Taxonomy" id="35623"/>
    <lineage>
        <taxon>Bacteria</taxon>
        <taxon>Bacillati</taxon>
        <taxon>Mycoplasmatota</taxon>
        <taxon>Mollicutes</taxon>
        <taxon>Acholeplasmatales</taxon>
        <taxon>Acholeplasmataceae</taxon>
        <taxon>Acholeplasma</taxon>
    </lineage>
</organism>
<keyword evidence="4" id="KW-1185">Reference proteome</keyword>
<accession>A0A061AA89</accession>
<dbReference type="SUPFAM" id="SSF55073">
    <property type="entry name" value="Nucleotide cyclase"/>
    <property type="match status" value="1"/>
</dbReference>
<dbReference type="PANTHER" id="PTHR45138:SF9">
    <property type="entry name" value="DIGUANYLATE CYCLASE DGCM-RELATED"/>
    <property type="match status" value="1"/>
</dbReference>
<dbReference type="InterPro" id="IPR029787">
    <property type="entry name" value="Nucleotide_cyclase"/>
</dbReference>
<gene>
    <name evidence="3" type="ORF">Aocu_02310</name>
</gene>
<reference evidence="4" key="1">
    <citation type="submission" date="2014-05" db="EMBL/GenBank/DDBJ databases">
        <authorList>
            <person name="Kube M."/>
        </authorList>
    </citation>
    <scope>NUCLEOTIDE SEQUENCE [LARGE SCALE GENOMIC DNA]</scope>
</reference>
<keyword evidence="1" id="KW-0812">Transmembrane</keyword>
<dbReference type="Gene3D" id="3.30.70.270">
    <property type="match status" value="1"/>
</dbReference>
<dbReference type="InterPro" id="IPR050469">
    <property type="entry name" value="Diguanylate_Cyclase"/>
</dbReference>
<feature type="transmembrane region" description="Helical" evidence="1">
    <location>
        <begin position="285"/>
        <end position="305"/>
    </location>
</feature>
<feature type="transmembrane region" description="Helical" evidence="1">
    <location>
        <begin position="154"/>
        <end position="181"/>
    </location>
</feature>
<dbReference type="PANTHER" id="PTHR45138">
    <property type="entry name" value="REGULATORY COMPONENTS OF SENSORY TRANSDUCTION SYSTEM"/>
    <property type="match status" value="1"/>
</dbReference>
<dbReference type="Pfam" id="PF00990">
    <property type="entry name" value="GGDEF"/>
    <property type="match status" value="1"/>
</dbReference>
<dbReference type="InParanoid" id="A0A061AA89"/>
<keyword evidence="1" id="KW-0472">Membrane</keyword>